<dbReference type="Gene3D" id="1.20.1420.60">
    <property type="match status" value="1"/>
</dbReference>
<gene>
    <name evidence="2" type="ORF">E2F46_17320</name>
</gene>
<evidence type="ECO:0000313" key="2">
    <source>
        <dbReference type="EMBL" id="TDK18456.1"/>
    </source>
</evidence>
<dbReference type="InterPro" id="IPR025402">
    <property type="entry name" value="DMP19_C"/>
</dbReference>
<dbReference type="Pfam" id="PF14300">
    <property type="entry name" value="DMP19"/>
    <property type="match status" value="1"/>
</dbReference>
<protein>
    <submittedName>
        <fullName evidence="2">DUF4375 domain-containing protein</fullName>
    </submittedName>
</protein>
<dbReference type="AlphaFoldDB" id="A0A4R5TP93"/>
<evidence type="ECO:0000313" key="3">
    <source>
        <dbReference type="Proteomes" id="UP000294796"/>
    </source>
</evidence>
<reference evidence="2 3" key="1">
    <citation type="submission" date="2019-03" db="EMBL/GenBank/DDBJ databases">
        <title>Luteimonas zhaokaii sp.nov., isolated from the rectal contents of Plateau pika in Yushu, Qinghai Province, China.</title>
        <authorList>
            <person name="Zhang G."/>
        </authorList>
    </citation>
    <scope>NUCLEOTIDE SEQUENCE [LARGE SCALE GENOMIC DNA]</scope>
    <source>
        <strain evidence="2 3">B9</strain>
    </source>
</reference>
<dbReference type="EMBL" id="SMTF01000032">
    <property type="protein sequence ID" value="TDK18456.1"/>
    <property type="molecule type" value="Genomic_DNA"/>
</dbReference>
<dbReference type="RefSeq" id="WP_133323834.1">
    <property type="nucleotide sequence ID" value="NZ_SMTF01000032.1"/>
</dbReference>
<sequence>MSYWDLVDPIWEKVSIYDGGDIFLRQYNASPEASRILFAAHWTQSEVRNGGFNQYFSNSTGVLAPEAVVAFRALGMPQSAAAIEQAMAFFDSPYPRERNERQEALDAAWEASGDEDYEPFTDIDDLFFELLDTENGGFAAAADMYAATNG</sequence>
<proteinExistence type="predicted"/>
<keyword evidence="3" id="KW-1185">Reference proteome</keyword>
<organism evidence="2 3">
    <name type="scientific">Luteimonas aestuarii</name>
    <dbReference type="NCBI Taxonomy" id="453837"/>
    <lineage>
        <taxon>Bacteria</taxon>
        <taxon>Pseudomonadati</taxon>
        <taxon>Pseudomonadota</taxon>
        <taxon>Gammaproteobacteria</taxon>
        <taxon>Lysobacterales</taxon>
        <taxon>Lysobacteraceae</taxon>
        <taxon>Luteimonas</taxon>
    </lineage>
</organism>
<dbReference type="Proteomes" id="UP000294796">
    <property type="component" value="Unassembled WGS sequence"/>
</dbReference>
<feature type="domain" description="DNA mimic protein DMP19 C-terminal" evidence="1">
    <location>
        <begin position="31"/>
        <end position="142"/>
    </location>
</feature>
<evidence type="ECO:0000259" key="1">
    <source>
        <dbReference type="Pfam" id="PF14300"/>
    </source>
</evidence>
<comment type="caution">
    <text evidence="2">The sequence shown here is derived from an EMBL/GenBank/DDBJ whole genome shotgun (WGS) entry which is preliminary data.</text>
</comment>
<dbReference type="OrthoDB" id="2216871at2"/>
<name>A0A4R5TP93_9GAMM</name>
<accession>A0A4R5TP93</accession>